<proteinExistence type="predicted"/>
<keyword evidence="1" id="KW-1133">Transmembrane helix</keyword>
<dbReference type="EMBL" id="UYYB01133992">
    <property type="protein sequence ID" value="VDM84871.1"/>
    <property type="molecule type" value="Genomic_DNA"/>
</dbReference>
<accession>A0A3P7JGR3</accession>
<sequence length="88" mass="9886">MAAGGLTGPGLQLVVTLLGPDGVTVAGFYKLNLYNAPALIASLLNVCGFLTIFLYFEENYEVMERDLKEARTKELWRPYYTQNYSDEK</sequence>
<evidence type="ECO:0000313" key="3">
    <source>
        <dbReference type="Proteomes" id="UP000270094"/>
    </source>
</evidence>
<name>A0A3P7JGR3_STRVU</name>
<feature type="transmembrane region" description="Helical" evidence="1">
    <location>
        <begin position="36"/>
        <end position="56"/>
    </location>
</feature>
<keyword evidence="3" id="KW-1185">Reference proteome</keyword>
<keyword evidence="1" id="KW-0812">Transmembrane</keyword>
<reference evidence="2 3" key="1">
    <citation type="submission" date="2018-11" db="EMBL/GenBank/DDBJ databases">
        <authorList>
            <consortium name="Pathogen Informatics"/>
        </authorList>
    </citation>
    <scope>NUCLEOTIDE SEQUENCE [LARGE SCALE GENOMIC DNA]</scope>
</reference>
<dbReference type="OrthoDB" id="10580433at2759"/>
<organism evidence="2 3">
    <name type="scientific">Strongylus vulgaris</name>
    <name type="common">Blood worm</name>
    <dbReference type="NCBI Taxonomy" id="40348"/>
    <lineage>
        <taxon>Eukaryota</taxon>
        <taxon>Metazoa</taxon>
        <taxon>Ecdysozoa</taxon>
        <taxon>Nematoda</taxon>
        <taxon>Chromadorea</taxon>
        <taxon>Rhabditida</taxon>
        <taxon>Rhabditina</taxon>
        <taxon>Rhabditomorpha</taxon>
        <taxon>Strongyloidea</taxon>
        <taxon>Strongylidae</taxon>
        <taxon>Strongylus</taxon>
    </lineage>
</organism>
<keyword evidence="1" id="KW-0472">Membrane</keyword>
<dbReference type="Proteomes" id="UP000270094">
    <property type="component" value="Unassembled WGS sequence"/>
</dbReference>
<protein>
    <submittedName>
        <fullName evidence="2">Uncharacterized protein</fullName>
    </submittedName>
</protein>
<gene>
    <name evidence="2" type="ORF">SVUK_LOCUS19869</name>
</gene>
<evidence type="ECO:0000313" key="2">
    <source>
        <dbReference type="EMBL" id="VDM84871.1"/>
    </source>
</evidence>
<evidence type="ECO:0000256" key="1">
    <source>
        <dbReference type="SAM" id="Phobius"/>
    </source>
</evidence>
<dbReference type="AlphaFoldDB" id="A0A3P7JGR3"/>